<keyword evidence="7 8" id="KW-0539">Nucleus</keyword>
<dbReference type="InterPro" id="IPR003851">
    <property type="entry name" value="Znf_Dof"/>
</dbReference>
<dbReference type="Pfam" id="PF02701">
    <property type="entry name" value="Zn_ribbon_Dof"/>
    <property type="match status" value="1"/>
</dbReference>
<keyword evidence="5 8" id="KW-0238">DNA-binding</keyword>
<keyword evidence="1 9" id="KW-0479">Metal-binding</keyword>
<comment type="function">
    <text evidence="9">Transcription factor that binds specifically to a 5'-AA[AG]G-3' consensus core sequence.</text>
</comment>
<dbReference type="Proteomes" id="UP001418222">
    <property type="component" value="Unassembled WGS sequence"/>
</dbReference>
<keyword evidence="13" id="KW-1185">Reference proteome</keyword>
<dbReference type="PROSITE" id="PS50884">
    <property type="entry name" value="ZF_DOF_2"/>
    <property type="match status" value="1"/>
</dbReference>
<protein>
    <recommendedName>
        <fullName evidence="9">Dof zinc finger protein</fullName>
    </recommendedName>
</protein>
<dbReference type="GO" id="GO:0008270">
    <property type="term" value="F:zinc ion binding"/>
    <property type="evidence" value="ECO:0007669"/>
    <property type="project" value="UniProtKB-KW"/>
</dbReference>
<evidence type="ECO:0000256" key="9">
    <source>
        <dbReference type="RuleBase" id="RU369094"/>
    </source>
</evidence>
<evidence type="ECO:0000256" key="8">
    <source>
        <dbReference type="PROSITE-ProRule" id="PRU00071"/>
    </source>
</evidence>
<evidence type="ECO:0000256" key="5">
    <source>
        <dbReference type="ARBA" id="ARBA00023125"/>
    </source>
</evidence>
<keyword evidence="3 9" id="KW-0862">Zinc</keyword>
<evidence type="ECO:0000313" key="12">
    <source>
        <dbReference type="EMBL" id="KAK8937180.1"/>
    </source>
</evidence>
<dbReference type="GO" id="GO:0003677">
    <property type="term" value="F:DNA binding"/>
    <property type="evidence" value="ECO:0007669"/>
    <property type="project" value="UniProtKB-UniRule"/>
</dbReference>
<organism evidence="12 13">
    <name type="scientific">Platanthera zijinensis</name>
    <dbReference type="NCBI Taxonomy" id="2320716"/>
    <lineage>
        <taxon>Eukaryota</taxon>
        <taxon>Viridiplantae</taxon>
        <taxon>Streptophyta</taxon>
        <taxon>Embryophyta</taxon>
        <taxon>Tracheophyta</taxon>
        <taxon>Spermatophyta</taxon>
        <taxon>Magnoliopsida</taxon>
        <taxon>Liliopsida</taxon>
        <taxon>Asparagales</taxon>
        <taxon>Orchidaceae</taxon>
        <taxon>Orchidoideae</taxon>
        <taxon>Orchideae</taxon>
        <taxon>Orchidinae</taxon>
        <taxon>Platanthera</taxon>
    </lineage>
</organism>
<feature type="region of interest" description="Disordered" evidence="10">
    <location>
        <begin position="83"/>
        <end position="107"/>
    </location>
</feature>
<evidence type="ECO:0000256" key="3">
    <source>
        <dbReference type="ARBA" id="ARBA00022833"/>
    </source>
</evidence>
<dbReference type="PROSITE" id="PS01361">
    <property type="entry name" value="ZF_DOF_1"/>
    <property type="match status" value="1"/>
</dbReference>
<evidence type="ECO:0000259" key="11">
    <source>
        <dbReference type="PROSITE" id="PS50884"/>
    </source>
</evidence>
<evidence type="ECO:0000256" key="4">
    <source>
        <dbReference type="ARBA" id="ARBA00023015"/>
    </source>
</evidence>
<evidence type="ECO:0000313" key="13">
    <source>
        <dbReference type="Proteomes" id="UP001418222"/>
    </source>
</evidence>
<evidence type="ECO:0000256" key="10">
    <source>
        <dbReference type="SAM" id="MobiDB-lite"/>
    </source>
</evidence>
<reference evidence="12 13" key="1">
    <citation type="journal article" date="2022" name="Nat. Plants">
        <title>Genomes of leafy and leafless Platanthera orchids illuminate the evolution of mycoheterotrophy.</title>
        <authorList>
            <person name="Li M.H."/>
            <person name="Liu K.W."/>
            <person name="Li Z."/>
            <person name="Lu H.C."/>
            <person name="Ye Q.L."/>
            <person name="Zhang D."/>
            <person name="Wang J.Y."/>
            <person name="Li Y.F."/>
            <person name="Zhong Z.M."/>
            <person name="Liu X."/>
            <person name="Yu X."/>
            <person name="Liu D.K."/>
            <person name="Tu X.D."/>
            <person name="Liu B."/>
            <person name="Hao Y."/>
            <person name="Liao X.Y."/>
            <person name="Jiang Y.T."/>
            <person name="Sun W.H."/>
            <person name="Chen J."/>
            <person name="Chen Y.Q."/>
            <person name="Ai Y."/>
            <person name="Zhai J.W."/>
            <person name="Wu S.S."/>
            <person name="Zhou Z."/>
            <person name="Hsiao Y.Y."/>
            <person name="Wu W.L."/>
            <person name="Chen Y.Y."/>
            <person name="Lin Y.F."/>
            <person name="Hsu J.L."/>
            <person name="Li C.Y."/>
            <person name="Wang Z.W."/>
            <person name="Zhao X."/>
            <person name="Zhong W.Y."/>
            <person name="Ma X.K."/>
            <person name="Ma L."/>
            <person name="Huang J."/>
            <person name="Chen G.Z."/>
            <person name="Huang M.Z."/>
            <person name="Huang L."/>
            <person name="Peng D.H."/>
            <person name="Luo Y.B."/>
            <person name="Zou S.Q."/>
            <person name="Chen S.P."/>
            <person name="Lan S."/>
            <person name="Tsai W.C."/>
            <person name="Van de Peer Y."/>
            <person name="Liu Z.J."/>
        </authorList>
    </citation>
    <scope>NUCLEOTIDE SEQUENCE [LARGE SCALE GENOMIC DNA]</scope>
    <source>
        <strain evidence="12">Lor287</strain>
    </source>
</reference>
<evidence type="ECO:0000256" key="1">
    <source>
        <dbReference type="ARBA" id="ARBA00022723"/>
    </source>
</evidence>
<name>A0AAP0G4V8_9ASPA</name>
<feature type="compositionally biased region" description="Low complexity" evidence="10">
    <location>
        <begin position="95"/>
        <end position="107"/>
    </location>
</feature>
<accession>A0AAP0G4V8</accession>
<dbReference type="GO" id="GO:0005634">
    <property type="term" value="C:nucleus"/>
    <property type="evidence" value="ECO:0007669"/>
    <property type="project" value="UniProtKB-SubCell"/>
</dbReference>
<evidence type="ECO:0000256" key="6">
    <source>
        <dbReference type="ARBA" id="ARBA00023163"/>
    </source>
</evidence>
<feature type="domain" description="Dof-type" evidence="11">
    <location>
        <begin position="38"/>
        <end position="92"/>
    </location>
</feature>
<dbReference type="GO" id="GO:0003700">
    <property type="term" value="F:DNA-binding transcription factor activity"/>
    <property type="evidence" value="ECO:0007669"/>
    <property type="project" value="UniProtKB-UniRule"/>
</dbReference>
<comment type="caution">
    <text evidence="12">The sequence shown here is derived from an EMBL/GenBank/DDBJ whole genome shotgun (WGS) entry which is preliminary data.</text>
</comment>
<dbReference type="AlphaFoldDB" id="A0AAP0G4V8"/>
<dbReference type="PANTHER" id="PTHR31992:SF313">
    <property type="entry name" value="DOF ZINC FINGER PROTEIN DOF5.7"/>
    <property type="match status" value="1"/>
</dbReference>
<proteinExistence type="predicted"/>
<keyword evidence="4 9" id="KW-0805">Transcription regulation</keyword>
<evidence type="ECO:0000256" key="2">
    <source>
        <dbReference type="ARBA" id="ARBA00022771"/>
    </source>
</evidence>
<dbReference type="InterPro" id="IPR045174">
    <property type="entry name" value="Dof"/>
</dbReference>
<keyword evidence="2 8" id="KW-0863">Zinc-finger</keyword>
<gene>
    <name evidence="12" type="primary">DOF5.7</name>
    <name evidence="12" type="ORF">KSP39_PZI012235</name>
</gene>
<keyword evidence="6 9" id="KW-0804">Transcription</keyword>
<sequence>MMPSAAPFTNSKSKPASSGGGCGGTGATAGLLPPAQNLKCPRCNSPNTKFCYYNNYSLSQPRYFCKSCRRYWTKGGSLRNVPVGGGCRKSKTRSKPSSPSSLSSTSSSFAHLPLTISAGAAAGSININPVAELTAGAAASMDQFHIHHSYGSIASSIESLSCMNQDLHWRLQQQRLQVMCFGAGEEQRRRQRQRDSLAVETENSTAAAAAAAAAAETAWFLDGAFPAAMNDDDEGGGCRNGEAGLGEWAGIRDYWSTDMQQFTVLP</sequence>
<dbReference type="PANTHER" id="PTHR31992">
    <property type="entry name" value="DOF ZINC FINGER PROTEIN DOF1.4-RELATED"/>
    <property type="match status" value="1"/>
</dbReference>
<dbReference type="EMBL" id="JBBWWQ010000010">
    <property type="protein sequence ID" value="KAK8937180.1"/>
    <property type="molecule type" value="Genomic_DNA"/>
</dbReference>
<comment type="subcellular location">
    <subcellularLocation>
        <location evidence="8 9">Nucleus</location>
    </subcellularLocation>
</comment>
<evidence type="ECO:0000256" key="7">
    <source>
        <dbReference type="ARBA" id="ARBA00023242"/>
    </source>
</evidence>